<reference evidence="3" key="1">
    <citation type="submission" date="2019-10" db="EMBL/GenBank/DDBJ databases">
        <title>Complete Genome Sequence of Bradyrhizobium betae type strain PL7HG1T.</title>
        <authorList>
            <person name="Bromfield E.S.P."/>
            <person name="Cloutier S."/>
        </authorList>
    </citation>
    <scope>NUCLEOTIDE SEQUENCE [LARGE SCALE GENOMIC DNA]</scope>
    <source>
        <strain evidence="3">PL7HG1</strain>
    </source>
</reference>
<dbReference type="AlphaFoldDB" id="A0A5P6P7Y9"/>
<evidence type="ECO:0000256" key="1">
    <source>
        <dbReference type="SAM" id="Phobius"/>
    </source>
</evidence>
<proteinExistence type="predicted"/>
<feature type="transmembrane region" description="Helical" evidence="1">
    <location>
        <begin position="20"/>
        <end position="40"/>
    </location>
</feature>
<keyword evidence="1" id="KW-1133">Transmembrane helix</keyword>
<accession>A0A5P6P7Y9</accession>
<evidence type="ECO:0000313" key="2">
    <source>
        <dbReference type="EMBL" id="QFI74450.1"/>
    </source>
</evidence>
<keyword evidence="1" id="KW-0472">Membrane</keyword>
<gene>
    <name evidence="2" type="ORF">F8237_19805</name>
</gene>
<evidence type="ECO:0000313" key="3">
    <source>
        <dbReference type="Proteomes" id="UP000325641"/>
    </source>
</evidence>
<sequence length="267" mass="29100">MRREKSVVLPGKVVGGGWFWLSSGVFVAIALVMVAVYAGYPRKKQTITAILSETGYFEVVPPSTFGGPGTINTIEYLSNGRLELHPTCDVDPNLLVNKIQKSRTMDRDLKQSLEKKLDVSAQVRDKLSAVAGMQQVEAVNLKLENANILLISDESLISTRNALLKSECEDAVTQNISGGGVVCQTRSVLEADVVYEIRYTNKISMEEKAKLTSEIAAKLDLDVHEGAEDKVSGSQLFFGIRLSPNPIVMKTAAGDVNPCTRRQADRG</sequence>
<keyword evidence="1" id="KW-0812">Transmembrane</keyword>
<name>A0A5P6P7Y9_9BRAD</name>
<organism evidence="2 3">
    <name type="scientific">Bradyrhizobium betae</name>
    <dbReference type="NCBI Taxonomy" id="244734"/>
    <lineage>
        <taxon>Bacteria</taxon>
        <taxon>Pseudomonadati</taxon>
        <taxon>Pseudomonadota</taxon>
        <taxon>Alphaproteobacteria</taxon>
        <taxon>Hyphomicrobiales</taxon>
        <taxon>Nitrobacteraceae</taxon>
        <taxon>Bradyrhizobium</taxon>
    </lineage>
</organism>
<dbReference type="OrthoDB" id="8204788at2"/>
<dbReference type="KEGG" id="bbet:F8237_19805"/>
<protein>
    <submittedName>
        <fullName evidence="2">Uncharacterized protein</fullName>
    </submittedName>
</protein>
<dbReference type="Proteomes" id="UP000325641">
    <property type="component" value="Chromosome"/>
</dbReference>
<dbReference type="EMBL" id="CP044543">
    <property type="protein sequence ID" value="QFI74450.1"/>
    <property type="molecule type" value="Genomic_DNA"/>
</dbReference>